<sequence>MTQGRQDAGPTPPPLSNNFRPPQKLHHRPVRTNIDFTNSGGVCPTMHREAYYRGK</sequence>
<proteinExistence type="predicted"/>
<gene>
    <name evidence="2" type="primary">CA10_1</name>
    <name evidence="2" type="ORF">SK128_004818</name>
</gene>
<evidence type="ECO:0000256" key="1">
    <source>
        <dbReference type="SAM" id="MobiDB-lite"/>
    </source>
</evidence>
<comment type="caution">
    <text evidence="2">The sequence shown here is derived from an EMBL/GenBank/DDBJ whole genome shotgun (WGS) entry which is preliminary data.</text>
</comment>
<dbReference type="EMBL" id="JAXCGZ010004394">
    <property type="protein sequence ID" value="KAK7081844.1"/>
    <property type="molecule type" value="Genomic_DNA"/>
</dbReference>
<accession>A0AAN8XPD4</accession>
<organism evidence="2 3">
    <name type="scientific">Halocaridina rubra</name>
    <name type="common">Hawaiian red shrimp</name>
    <dbReference type="NCBI Taxonomy" id="373956"/>
    <lineage>
        <taxon>Eukaryota</taxon>
        <taxon>Metazoa</taxon>
        <taxon>Ecdysozoa</taxon>
        <taxon>Arthropoda</taxon>
        <taxon>Crustacea</taxon>
        <taxon>Multicrustacea</taxon>
        <taxon>Malacostraca</taxon>
        <taxon>Eumalacostraca</taxon>
        <taxon>Eucarida</taxon>
        <taxon>Decapoda</taxon>
        <taxon>Pleocyemata</taxon>
        <taxon>Caridea</taxon>
        <taxon>Atyoidea</taxon>
        <taxon>Atyidae</taxon>
        <taxon>Halocaridina</taxon>
    </lineage>
</organism>
<keyword evidence="3" id="KW-1185">Reference proteome</keyword>
<dbReference type="Proteomes" id="UP001381693">
    <property type="component" value="Unassembled WGS sequence"/>
</dbReference>
<dbReference type="AlphaFoldDB" id="A0AAN8XPD4"/>
<evidence type="ECO:0000313" key="2">
    <source>
        <dbReference type="EMBL" id="KAK7081844.1"/>
    </source>
</evidence>
<reference evidence="2 3" key="1">
    <citation type="submission" date="2023-11" db="EMBL/GenBank/DDBJ databases">
        <title>Halocaridina rubra genome assembly.</title>
        <authorList>
            <person name="Smith C."/>
        </authorList>
    </citation>
    <scope>NUCLEOTIDE SEQUENCE [LARGE SCALE GENOMIC DNA]</scope>
    <source>
        <strain evidence="2">EP-1</strain>
        <tissue evidence="2">Whole</tissue>
    </source>
</reference>
<evidence type="ECO:0000313" key="3">
    <source>
        <dbReference type="Proteomes" id="UP001381693"/>
    </source>
</evidence>
<feature type="region of interest" description="Disordered" evidence="1">
    <location>
        <begin position="1"/>
        <end position="41"/>
    </location>
</feature>
<name>A0AAN8XPD4_HALRR</name>
<protein>
    <submittedName>
        <fullName evidence="2">Carbonic anhydrase-related protein 10</fullName>
    </submittedName>
</protein>